<gene>
    <name evidence="2" type="ORF">DES53_11727</name>
</gene>
<proteinExistence type="predicted"/>
<name>A0A366H306_9BACT</name>
<keyword evidence="1" id="KW-0472">Membrane</keyword>
<feature type="transmembrane region" description="Helical" evidence="1">
    <location>
        <begin position="59"/>
        <end position="78"/>
    </location>
</feature>
<evidence type="ECO:0000313" key="2">
    <source>
        <dbReference type="EMBL" id="RBP36338.1"/>
    </source>
</evidence>
<accession>A0A366H306</accession>
<dbReference type="Proteomes" id="UP000253426">
    <property type="component" value="Unassembled WGS sequence"/>
</dbReference>
<sequence>MTSLLISCVGFHLLPETGADVAAASLSSAIESILTHCHASIQLGAWNPPAEGSLKLPNFLLIPVFLLMAVLTICLMVMRERDRKK</sequence>
<keyword evidence="3" id="KW-1185">Reference proteome</keyword>
<protein>
    <submittedName>
        <fullName evidence="2">Uncharacterized protein</fullName>
    </submittedName>
</protein>
<comment type="caution">
    <text evidence="2">The sequence shown here is derived from an EMBL/GenBank/DDBJ whole genome shotgun (WGS) entry which is preliminary data.</text>
</comment>
<reference evidence="2 3" key="1">
    <citation type="submission" date="2018-06" db="EMBL/GenBank/DDBJ databases">
        <title>Genomic Encyclopedia of Type Strains, Phase IV (KMG-IV): sequencing the most valuable type-strain genomes for metagenomic binning, comparative biology and taxonomic classification.</title>
        <authorList>
            <person name="Goeker M."/>
        </authorList>
    </citation>
    <scope>NUCLEOTIDE SEQUENCE [LARGE SCALE GENOMIC DNA]</scope>
    <source>
        <strain evidence="2 3">DSM 25532</strain>
    </source>
</reference>
<dbReference type="RefSeq" id="WP_113961935.1">
    <property type="nucleotide sequence ID" value="NZ_QNRR01000017.1"/>
</dbReference>
<evidence type="ECO:0000313" key="3">
    <source>
        <dbReference type="Proteomes" id="UP000253426"/>
    </source>
</evidence>
<evidence type="ECO:0000256" key="1">
    <source>
        <dbReference type="SAM" id="Phobius"/>
    </source>
</evidence>
<keyword evidence="1" id="KW-0812">Transmembrane</keyword>
<organism evidence="2 3">
    <name type="scientific">Roseimicrobium gellanilyticum</name>
    <dbReference type="NCBI Taxonomy" id="748857"/>
    <lineage>
        <taxon>Bacteria</taxon>
        <taxon>Pseudomonadati</taxon>
        <taxon>Verrucomicrobiota</taxon>
        <taxon>Verrucomicrobiia</taxon>
        <taxon>Verrucomicrobiales</taxon>
        <taxon>Verrucomicrobiaceae</taxon>
        <taxon>Roseimicrobium</taxon>
    </lineage>
</organism>
<keyword evidence="1" id="KW-1133">Transmembrane helix</keyword>
<dbReference type="AlphaFoldDB" id="A0A366H306"/>
<dbReference type="EMBL" id="QNRR01000017">
    <property type="protein sequence ID" value="RBP36338.1"/>
    <property type="molecule type" value="Genomic_DNA"/>
</dbReference>